<feature type="compositionally biased region" description="Basic and acidic residues" evidence="2">
    <location>
        <begin position="433"/>
        <end position="448"/>
    </location>
</feature>
<feature type="region of interest" description="Disordered" evidence="2">
    <location>
        <begin position="356"/>
        <end position="413"/>
    </location>
</feature>
<feature type="compositionally biased region" description="Polar residues" evidence="2">
    <location>
        <begin position="709"/>
        <end position="719"/>
    </location>
</feature>
<feature type="compositionally biased region" description="Polar residues" evidence="2">
    <location>
        <begin position="520"/>
        <end position="531"/>
    </location>
</feature>
<dbReference type="EMBL" id="CAWUPB010001173">
    <property type="protein sequence ID" value="CAK7346165.1"/>
    <property type="molecule type" value="Genomic_DNA"/>
</dbReference>
<feature type="compositionally biased region" description="Polar residues" evidence="2">
    <location>
        <begin position="672"/>
        <end position="681"/>
    </location>
</feature>
<name>A0AAV1S4C7_9ROSI</name>
<organism evidence="4 5">
    <name type="scientific">Dovyalis caffra</name>
    <dbReference type="NCBI Taxonomy" id="77055"/>
    <lineage>
        <taxon>Eukaryota</taxon>
        <taxon>Viridiplantae</taxon>
        <taxon>Streptophyta</taxon>
        <taxon>Embryophyta</taxon>
        <taxon>Tracheophyta</taxon>
        <taxon>Spermatophyta</taxon>
        <taxon>Magnoliopsida</taxon>
        <taxon>eudicotyledons</taxon>
        <taxon>Gunneridae</taxon>
        <taxon>Pentapetalae</taxon>
        <taxon>rosids</taxon>
        <taxon>fabids</taxon>
        <taxon>Malpighiales</taxon>
        <taxon>Salicaceae</taxon>
        <taxon>Flacourtieae</taxon>
        <taxon>Dovyalis</taxon>
    </lineage>
</organism>
<dbReference type="PROSITE" id="PS51319">
    <property type="entry name" value="TFIIS_N"/>
    <property type="match status" value="1"/>
</dbReference>
<dbReference type="InterPro" id="IPR035441">
    <property type="entry name" value="TFIIS/LEDGF_dom_sf"/>
</dbReference>
<feature type="region of interest" description="Disordered" evidence="2">
    <location>
        <begin position="433"/>
        <end position="465"/>
    </location>
</feature>
<dbReference type="AlphaFoldDB" id="A0AAV1S4C7"/>
<feature type="region of interest" description="Disordered" evidence="2">
    <location>
        <begin position="253"/>
        <end position="280"/>
    </location>
</feature>
<dbReference type="PANTHER" id="PTHR47292">
    <property type="entry name" value="TRANSCRIPTION ELONGATION FACTOR (TFIIS) FAMILY PROTEIN-RELATED"/>
    <property type="match status" value="1"/>
</dbReference>
<dbReference type="PANTHER" id="PTHR47292:SF1">
    <property type="entry name" value="TRANSCRIPTION ELONGATION FACTOR (TFIIS) FAMILY PROTEIN"/>
    <property type="match status" value="1"/>
</dbReference>
<accession>A0AAV1S4C7</accession>
<feature type="compositionally biased region" description="Basic and acidic residues" evidence="2">
    <location>
        <begin position="456"/>
        <end position="465"/>
    </location>
</feature>
<dbReference type="InterPro" id="IPR017923">
    <property type="entry name" value="TFIIS_N"/>
</dbReference>
<gene>
    <name evidence="4" type="ORF">DCAF_LOCUS18835</name>
</gene>
<dbReference type="SUPFAM" id="SSF47676">
    <property type="entry name" value="Conserved domain common to transcription factors TFIIS, elongin A, CRSP70"/>
    <property type="match status" value="1"/>
</dbReference>
<evidence type="ECO:0000313" key="4">
    <source>
        <dbReference type="EMBL" id="CAK7346165.1"/>
    </source>
</evidence>
<evidence type="ECO:0000256" key="1">
    <source>
        <dbReference type="PROSITE-ProRule" id="PRU00649"/>
    </source>
</evidence>
<proteinExistence type="predicted"/>
<evidence type="ECO:0000313" key="5">
    <source>
        <dbReference type="Proteomes" id="UP001314170"/>
    </source>
</evidence>
<feature type="region of interest" description="Disordered" evidence="2">
    <location>
        <begin position="709"/>
        <end position="817"/>
    </location>
</feature>
<sequence>MTLEDFFTLTEMKDGLTAPSRVHELVAVMQKEKFSAVNNVGDATRQWAAVASTIAATENKDCLDLFINLDGLLFIDRWLKLAQKFSNETGEGSVEESITALLRALEKLQIGKERSISSGVWGTVNNLLDHNSSRVQDRARALFDSWKPGEVSDAIHHDVQSVGAFDNVRMNDADTGKTEHVAVDLPLSNGSADVENKVPERTGDEHLQSRSSNCLPAEIIQDVRIQTNDCDNQILDHRNLEDRTQDPLTAAVDRSLDPLSTPVVSNSDQESPSLKEKSQVNSTVEVTASADTHSLAVLKGHTADPDSEAPNMLTDKSAASSKVEAEAISLSNVAANAQEIVTESALQNNVVSKEDNCCSSASASGDVAIPVSTPKVRTDEAENGNQCQTPIYNSTAEDGEFSPDPPQHLSVNKSTSEKLDNFGSLFSRMEDVGASDDDRKHSSDRAENNSDFSKPTTEERSPDLIDRRSDIELEYGIVDALEVARQVAQEVEREVVDYRDQSCSSTSEKIMESGIKQPGSPDSVNVKQDLSSEIPPENVPTRQNQPLETRAEQEGCLIDSNNLENEAENGMHELESSQVTEVAQEPEVNTEKGLCDFDLNEEVCSDDMDRPMNISALVSVVSASRPAAASGSPAAPLQFEGTLGWRGSAATSAFRPASPRKTSDGDKPLETGGSSNSSKQRQVCLDIDLNVAEGGEEKVMDLISSRQMPVSSGFHSGESSLEVGSRRQERPSLDLNRTSDDGDAPPTDLRMEGRFFYQRNGHRSPSPASSSSSMQPSLRNFDLNDKPFFHNDSLDQGLYHSKPSQTASAYGGSKPGDPVISIMGTRVELGGRVEVDRKDFIPQSPSLPNGKPLEHAMDANHTRMGGVLGMVPTASYTHSPVFGFNPLPTAPAMYGPAGSIPYMVDSRGAPVMPQIMGSATAVPPYSQQPFIMSMSGAPLGLNGAGPSRPNFDLNSGFAIEGEARVVCGSYSCPAKAAHNLLQALEWVRKGRNQIVDGNPLTLYNISIHNLHGDRNFLIVRLQTDGLWRGRFAAVLRMDETKLRLLLINKDKKHGCGIQKQKTYEARSGRASRLGHRKETILVSGPTYSRYLVIPNP</sequence>
<comment type="subcellular location">
    <subcellularLocation>
        <location evidence="1">Nucleus</location>
    </subcellularLocation>
</comment>
<feature type="compositionally biased region" description="Basic and acidic residues" evidence="2">
    <location>
        <begin position="782"/>
        <end position="793"/>
    </location>
</feature>
<feature type="compositionally biased region" description="Polar residues" evidence="2">
    <location>
        <begin position="383"/>
        <end position="396"/>
    </location>
</feature>
<feature type="compositionally biased region" description="Low complexity" evidence="2">
    <location>
        <begin position="764"/>
        <end position="777"/>
    </location>
</feature>
<feature type="region of interest" description="Disordered" evidence="2">
    <location>
        <begin position="650"/>
        <end position="681"/>
    </location>
</feature>
<dbReference type="Gene3D" id="1.20.930.10">
    <property type="entry name" value="Conserved domain common to transcription factors TFIIS, elongin A, CRSP70"/>
    <property type="match status" value="1"/>
</dbReference>
<evidence type="ECO:0000256" key="2">
    <source>
        <dbReference type="SAM" id="MobiDB-lite"/>
    </source>
</evidence>
<feature type="compositionally biased region" description="Polar residues" evidence="2">
    <location>
        <begin position="262"/>
        <end position="272"/>
    </location>
</feature>
<feature type="domain" description="TFIIS N-terminal" evidence="3">
    <location>
        <begin position="73"/>
        <end position="154"/>
    </location>
</feature>
<keyword evidence="1" id="KW-0539">Nucleus</keyword>
<protein>
    <recommendedName>
        <fullName evidence="3">TFIIS N-terminal domain-containing protein</fullName>
    </recommendedName>
</protein>
<dbReference type="Proteomes" id="UP001314170">
    <property type="component" value="Unassembled WGS sequence"/>
</dbReference>
<dbReference type="Pfam" id="PF08711">
    <property type="entry name" value="Med26"/>
    <property type="match status" value="1"/>
</dbReference>
<comment type="caution">
    <text evidence="4">The sequence shown here is derived from an EMBL/GenBank/DDBJ whole genome shotgun (WGS) entry which is preliminary data.</text>
</comment>
<evidence type="ECO:0000259" key="3">
    <source>
        <dbReference type="PROSITE" id="PS51319"/>
    </source>
</evidence>
<reference evidence="4 5" key="1">
    <citation type="submission" date="2024-01" db="EMBL/GenBank/DDBJ databases">
        <authorList>
            <person name="Waweru B."/>
        </authorList>
    </citation>
    <scope>NUCLEOTIDE SEQUENCE [LARGE SCALE GENOMIC DNA]</scope>
</reference>
<dbReference type="GO" id="GO:0005634">
    <property type="term" value="C:nucleus"/>
    <property type="evidence" value="ECO:0007669"/>
    <property type="project" value="UniProtKB-SubCell"/>
</dbReference>
<keyword evidence="5" id="KW-1185">Reference proteome</keyword>
<feature type="compositionally biased region" description="Basic and acidic residues" evidence="2">
    <location>
        <begin position="724"/>
        <end position="740"/>
    </location>
</feature>
<feature type="region of interest" description="Disordered" evidence="2">
    <location>
        <begin position="506"/>
        <end position="544"/>
    </location>
</feature>